<dbReference type="RefSeq" id="WP_085109444.1">
    <property type="nucleotide sequence ID" value="NZ_JACKSN010000203.1"/>
</dbReference>
<dbReference type="InterPro" id="IPR050792">
    <property type="entry name" value="ADP-ribosylglycohydrolase"/>
</dbReference>
<organism evidence="5 6">
    <name type="scientific">Mycolicibacillus trivialis</name>
    <dbReference type="NCBI Taxonomy" id="1798"/>
    <lineage>
        <taxon>Bacteria</taxon>
        <taxon>Bacillati</taxon>
        <taxon>Actinomycetota</taxon>
        <taxon>Actinomycetes</taxon>
        <taxon>Mycobacteriales</taxon>
        <taxon>Mycobacteriaceae</taxon>
        <taxon>Mycolicibacillus</taxon>
    </lineage>
</organism>
<dbReference type="SUPFAM" id="SSF101478">
    <property type="entry name" value="ADP-ribosylglycohydrolase"/>
    <property type="match status" value="1"/>
</dbReference>
<dbReference type="Pfam" id="PF03747">
    <property type="entry name" value="ADP_ribosyl_GH"/>
    <property type="match status" value="1"/>
</dbReference>
<feature type="binding site" evidence="3">
    <location>
        <position position="56"/>
    </location>
    <ligand>
        <name>Mg(2+)</name>
        <dbReference type="ChEBI" id="CHEBI:18420"/>
        <label>1</label>
    </ligand>
</feature>
<keyword evidence="3" id="KW-0479">Metal-binding</keyword>
<comment type="similarity">
    <text evidence="1">Belongs to the ADP-ribosylglycohydrolase family.</text>
</comment>
<keyword evidence="6" id="KW-1185">Reference proteome</keyword>
<dbReference type="InterPro" id="IPR000387">
    <property type="entry name" value="Tyr_Pase_dom"/>
</dbReference>
<dbReference type="InterPro" id="IPR005502">
    <property type="entry name" value="Ribosyl_crysJ1"/>
</dbReference>
<dbReference type="SUPFAM" id="SSF52799">
    <property type="entry name" value="(Phosphotyrosine protein) phosphatases II"/>
    <property type="match status" value="1"/>
</dbReference>
<protein>
    <submittedName>
        <fullName evidence="5">Ribosylglycohydrolase</fullName>
    </submittedName>
</protein>
<dbReference type="GO" id="GO:0046872">
    <property type="term" value="F:metal ion binding"/>
    <property type="evidence" value="ECO:0007669"/>
    <property type="project" value="UniProtKB-KW"/>
</dbReference>
<dbReference type="EMBL" id="LQPZ01000016">
    <property type="protein sequence ID" value="ORX06170.1"/>
    <property type="molecule type" value="Genomic_DNA"/>
</dbReference>
<sequence>MNAITRDRACGALLGTAAGDALGAGYEFQGPRGPQEPVAMIGGGLGPFAPGEWTDDTAMGIAIAETAATGADLRDEAALDVIVRRWAHWSTTAKDVGVQTRTVLAKATNAAAARAAAAALHARTGRTAGNGSLMRTAPVALAYLDDEAGLAQAARAVSDLTHHDPDAADACVLWCAAIRHAVHTGDLDVRVGLGLLDADRRASWSARIEAAEAAEPAAFTARNGWVVAALQAAWSAIVHTPAVAENPAAGVFRADRMRRGLEAAVRGGGDTDTVAAIAGGLLGAAFGASAVPGEWRRILHGWPGLRTRDLIALADRIVTRGEPDGFDYTYGGFPGAPVAVAHPHDGGVLIGGISAIRRLPEPIDAVVSLCRVADEHLPAGIEHLDVRLIDADGQNANLDFVLADTVRTIEQLRQEGRTVFVHCVQAHSRTPTIAALYGARRAGIDIEQALREVVAVLPDSYPRHEFRAALRRLVP</sequence>
<dbReference type="PANTHER" id="PTHR16222:SF24">
    <property type="entry name" value="ADP-RIBOSYLHYDROLASE ARH3"/>
    <property type="match status" value="1"/>
</dbReference>
<dbReference type="Gene3D" id="3.90.190.10">
    <property type="entry name" value="Protein tyrosine phosphatase superfamily"/>
    <property type="match status" value="1"/>
</dbReference>
<dbReference type="Gene3D" id="1.10.4080.10">
    <property type="entry name" value="ADP-ribosylation/Crystallin J1"/>
    <property type="match status" value="1"/>
</dbReference>
<dbReference type="Proteomes" id="UP000193090">
    <property type="component" value="Unassembled WGS sequence"/>
</dbReference>
<evidence type="ECO:0000256" key="3">
    <source>
        <dbReference type="PIRSR" id="PIRSR605502-1"/>
    </source>
</evidence>
<feature type="binding site" evidence="3">
    <location>
        <position position="54"/>
    </location>
    <ligand>
        <name>Mg(2+)</name>
        <dbReference type="ChEBI" id="CHEBI:18420"/>
        <label>1</label>
    </ligand>
</feature>
<feature type="binding site" evidence="3">
    <location>
        <position position="270"/>
    </location>
    <ligand>
        <name>Mg(2+)</name>
        <dbReference type="ChEBI" id="CHEBI:18420"/>
        <label>1</label>
    </ligand>
</feature>
<dbReference type="GO" id="GO:0016787">
    <property type="term" value="F:hydrolase activity"/>
    <property type="evidence" value="ECO:0007669"/>
    <property type="project" value="UniProtKB-KW"/>
</dbReference>
<feature type="binding site" evidence="3">
    <location>
        <position position="55"/>
    </location>
    <ligand>
        <name>Mg(2+)</name>
        <dbReference type="ChEBI" id="CHEBI:18420"/>
        <label>1</label>
    </ligand>
</feature>
<evidence type="ECO:0000313" key="6">
    <source>
        <dbReference type="Proteomes" id="UP000193090"/>
    </source>
</evidence>
<keyword evidence="2 5" id="KW-0378">Hydrolase</keyword>
<evidence type="ECO:0000256" key="2">
    <source>
        <dbReference type="ARBA" id="ARBA00022801"/>
    </source>
</evidence>
<dbReference type="InterPro" id="IPR036705">
    <property type="entry name" value="Ribosyl_crysJ1_sf"/>
</dbReference>
<comment type="caution">
    <text evidence="5">The sequence shown here is derived from an EMBL/GenBank/DDBJ whole genome shotgun (WGS) entry which is preliminary data.</text>
</comment>
<name>A0A1X2ELZ8_9MYCO</name>
<evidence type="ECO:0000313" key="5">
    <source>
        <dbReference type="EMBL" id="ORX06170.1"/>
    </source>
</evidence>
<reference evidence="5 6" key="1">
    <citation type="submission" date="2016-01" db="EMBL/GenBank/DDBJ databases">
        <title>The new phylogeny of the genus Mycobacterium.</title>
        <authorList>
            <person name="Tarcisio F."/>
            <person name="Conor M."/>
            <person name="Antonella G."/>
            <person name="Elisabetta G."/>
            <person name="Giulia F.S."/>
            <person name="Sara T."/>
            <person name="Anna F."/>
            <person name="Clotilde B."/>
            <person name="Roberto B."/>
            <person name="Veronica D.S."/>
            <person name="Fabio R."/>
            <person name="Monica P."/>
            <person name="Olivier J."/>
            <person name="Enrico T."/>
            <person name="Nicola S."/>
        </authorList>
    </citation>
    <scope>NUCLEOTIDE SEQUENCE [LARGE SCALE GENOMIC DNA]</scope>
    <source>
        <strain evidence="5 6">DSM 44153</strain>
    </source>
</reference>
<evidence type="ECO:0000256" key="1">
    <source>
        <dbReference type="ARBA" id="ARBA00010702"/>
    </source>
</evidence>
<keyword evidence="3" id="KW-0460">Magnesium</keyword>
<dbReference type="STRING" id="1798.AWC30_07140"/>
<feature type="binding site" evidence="3">
    <location>
        <position position="273"/>
    </location>
    <ligand>
        <name>Mg(2+)</name>
        <dbReference type="ChEBI" id="CHEBI:18420"/>
        <label>1</label>
    </ligand>
</feature>
<gene>
    <name evidence="5" type="ORF">AWC30_07140</name>
</gene>
<dbReference type="PANTHER" id="PTHR16222">
    <property type="entry name" value="ADP-RIBOSYLGLYCOHYDROLASE"/>
    <property type="match status" value="1"/>
</dbReference>
<proteinExistence type="inferred from homology"/>
<feature type="binding site" evidence="3">
    <location>
        <position position="272"/>
    </location>
    <ligand>
        <name>Mg(2+)</name>
        <dbReference type="ChEBI" id="CHEBI:18420"/>
        <label>1</label>
    </ligand>
</feature>
<comment type="cofactor">
    <cofactor evidence="3">
        <name>Mg(2+)</name>
        <dbReference type="ChEBI" id="CHEBI:18420"/>
    </cofactor>
    <text evidence="3">Binds 2 magnesium ions per subunit.</text>
</comment>
<evidence type="ECO:0000259" key="4">
    <source>
        <dbReference type="PROSITE" id="PS50056"/>
    </source>
</evidence>
<feature type="domain" description="Tyrosine specific protein phosphatases" evidence="4">
    <location>
        <begin position="403"/>
        <end position="453"/>
    </location>
</feature>
<accession>A0A1X2ELZ8</accession>
<dbReference type="InterPro" id="IPR029021">
    <property type="entry name" value="Prot-tyrosine_phosphatase-like"/>
</dbReference>
<dbReference type="CDD" id="cd14498">
    <property type="entry name" value="DSP"/>
    <property type="match status" value="1"/>
</dbReference>
<dbReference type="PROSITE" id="PS50056">
    <property type="entry name" value="TYR_PHOSPHATASE_2"/>
    <property type="match status" value="1"/>
</dbReference>
<dbReference type="OrthoDB" id="9798107at2"/>
<dbReference type="AlphaFoldDB" id="A0A1X2ELZ8"/>